<accession>A0A818ZLR5</accession>
<gene>
    <name evidence="2" type="ORF">OVN521_LOCUS2259</name>
</gene>
<dbReference type="EMBL" id="CAJOBG010000172">
    <property type="protein sequence ID" value="CAF3771352.1"/>
    <property type="molecule type" value="Genomic_DNA"/>
</dbReference>
<reference evidence="2" key="1">
    <citation type="submission" date="2021-02" db="EMBL/GenBank/DDBJ databases">
        <authorList>
            <person name="Nowell W R."/>
        </authorList>
    </citation>
    <scope>NUCLEOTIDE SEQUENCE</scope>
</reference>
<keyword evidence="3" id="KW-1185">Reference proteome</keyword>
<dbReference type="PANTHER" id="PTHR47326:SF1">
    <property type="entry name" value="HTH PSQ-TYPE DOMAIN-CONTAINING PROTEIN"/>
    <property type="match status" value="1"/>
</dbReference>
<dbReference type="Gene3D" id="3.30.420.10">
    <property type="entry name" value="Ribonuclease H-like superfamily/Ribonuclease H"/>
    <property type="match status" value="1"/>
</dbReference>
<dbReference type="GO" id="GO:0003676">
    <property type="term" value="F:nucleic acid binding"/>
    <property type="evidence" value="ECO:0007669"/>
    <property type="project" value="InterPro"/>
</dbReference>
<sequence length="498" mass="57769">MQPTVQICSLAILFAFIFQVNGNSTILLKPIQITERRNYKNSINFQSYHIKQQQPRGYMIHGHSEEFVKLPGLTMTFQHIMPVLYKIRFEGTCFSTHSSQIWLYLRLMINDYLFYVDKFVPNAADRYRYFRGDTGNDGIDYVGGLYFYSTSPTVTTCGFSNIVSLNPGFHIIDIGARSGYLMYGAFPVQVIGGILSVEAIQFDTDANIGIPTLNILKKDGICVSQQTVSNIKRNIGLQRNSVEKIRFSWQRPVATPSTVLKVHKLTSSNAEKRRRRALRLYRQLANNRYKNFITTDESWFYLDGTEGKRKVCYIKKSDPDYDRMILQQDSSRPQGFMLWVGISSYGKTSLRFVKPGVKINSDYYINNILKPFLSRDVPRLFSNKKKNKLIFHHDSAPSHISKKTIAFLNASKINYVKPEEWMPKSPDAAPMDYSIWGYLKQQLNKQKIESLNVLKKKLLHEWTKMDQAYIDRVLAHWPKRVFLIHKAHGFHVEHRLKL</sequence>
<feature type="chain" id="PRO_5032506408" description="Transposase" evidence="1">
    <location>
        <begin position="23"/>
        <end position="498"/>
    </location>
</feature>
<dbReference type="Proteomes" id="UP000663866">
    <property type="component" value="Unassembled WGS sequence"/>
</dbReference>
<evidence type="ECO:0000313" key="2">
    <source>
        <dbReference type="EMBL" id="CAF3771352.1"/>
    </source>
</evidence>
<dbReference type="PANTHER" id="PTHR47326">
    <property type="entry name" value="TRANSPOSABLE ELEMENT TC3 TRANSPOSASE-LIKE PROTEIN"/>
    <property type="match status" value="1"/>
</dbReference>
<proteinExistence type="predicted"/>
<organism evidence="2 3">
    <name type="scientific">Rotaria magnacalcarata</name>
    <dbReference type="NCBI Taxonomy" id="392030"/>
    <lineage>
        <taxon>Eukaryota</taxon>
        <taxon>Metazoa</taxon>
        <taxon>Spiralia</taxon>
        <taxon>Gnathifera</taxon>
        <taxon>Rotifera</taxon>
        <taxon>Eurotatoria</taxon>
        <taxon>Bdelloidea</taxon>
        <taxon>Philodinida</taxon>
        <taxon>Philodinidae</taxon>
        <taxon>Rotaria</taxon>
    </lineage>
</organism>
<dbReference type="InterPro" id="IPR036397">
    <property type="entry name" value="RNaseH_sf"/>
</dbReference>
<dbReference type="AlphaFoldDB" id="A0A818ZLR5"/>
<name>A0A818ZLR5_9BILA</name>
<keyword evidence="1" id="KW-0732">Signal</keyword>
<evidence type="ECO:0000256" key="1">
    <source>
        <dbReference type="SAM" id="SignalP"/>
    </source>
</evidence>
<evidence type="ECO:0000313" key="3">
    <source>
        <dbReference type="Proteomes" id="UP000663866"/>
    </source>
</evidence>
<protein>
    <recommendedName>
        <fullName evidence="4">Transposase</fullName>
    </recommendedName>
</protein>
<evidence type="ECO:0008006" key="4">
    <source>
        <dbReference type="Google" id="ProtNLM"/>
    </source>
</evidence>
<feature type="signal peptide" evidence="1">
    <location>
        <begin position="1"/>
        <end position="22"/>
    </location>
</feature>
<comment type="caution">
    <text evidence="2">The sequence shown here is derived from an EMBL/GenBank/DDBJ whole genome shotgun (WGS) entry which is preliminary data.</text>
</comment>